<dbReference type="SUPFAM" id="SSF56925">
    <property type="entry name" value="OMPA-like"/>
    <property type="match status" value="1"/>
</dbReference>
<feature type="chain" id="PRO_5010277860" evidence="1">
    <location>
        <begin position="20"/>
        <end position="195"/>
    </location>
</feature>
<name>A0A1G7E2Q3_9FLAO</name>
<evidence type="ECO:0000313" key="4">
    <source>
        <dbReference type="Proteomes" id="UP000182114"/>
    </source>
</evidence>
<feature type="domain" description="Outer membrane protein beta-barrel" evidence="2">
    <location>
        <begin position="18"/>
        <end position="177"/>
    </location>
</feature>
<dbReference type="EMBL" id="FNBD01000002">
    <property type="protein sequence ID" value="SDE57889.1"/>
    <property type="molecule type" value="Genomic_DNA"/>
</dbReference>
<feature type="signal peptide" evidence="1">
    <location>
        <begin position="1"/>
        <end position="19"/>
    </location>
</feature>
<sequence>MKKVVALLVFMTAGSSLFAQSWSDKFQIGIKGGANFATVAGDDFDSPDSRTSFYAGLVAEAPLTETLSLQPEVFYSGQGFDLNDNANGADAEYQIDYIQVPVLLKVYLVDGLNIQAGPQFGFKVNEEVDFQPTNDDGDIDTDAVRDFDFQLTSGLEYKFAESFFIQARYTYGFSELIKDTDVHNSYFSAGIGYMF</sequence>
<dbReference type="eggNOG" id="COG3637">
    <property type="taxonomic scope" value="Bacteria"/>
</dbReference>
<evidence type="ECO:0000256" key="1">
    <source>
        <dbReference type="SAM" id="SignalP"/>
    </source>
</evidence>
<organism evidence="3 4">
    <name type="scientific">Cellulophaga baltica</name>
    <dbReference type="NCBI Taxonomy" id="76594"/>
    <lineage>
        <taxon>Bacteria</taxon>
        <taxon>Pseudomonadati</taxon>
        <taxon>Bacteroidota</taxon>
        <taxon>Flavobacteriia</taxon>
        <taxon>Flavobacteriales</taxon>
        <taxon>Flavobacteriaceae</taxon>
        <taxon>Cellulophaga</taxon>
    </lineage>
</organism>
<evidence type="ECO:0000259" key="2">
    <source>
        <dbReference type="Pfam" id="PF13568"/>
    </source>
</evidence>
<dbReference type="AlphaFoldDB" id="A0A1G7E2Q3"/>
<reference evidence="4" key="1">
    <citation type="submission" date="2016-10" db="EMBL/GenBank/DDBJ databases">
        <authorList>
            <person name="Varghese N."/>
            <person name="Submissions S."/>
        </authorList>
    </citation>
    <scope>NUCLEOTIDE SEQUENCE [LARGE SCALE GENOMIC DNA]</scope>
    <source>
        <strain evidence="4">DSM 24729</strain>
    </source>
</reference>
<dbReference type="Proteomes" id="UP000182114">
    <property type="component" value="Unassembled WGS sequence"/>
</dbReference>
<gene>
    <name evidence="3" type="ORF">SAMN04487992_10248</name>
</gene>
<dbReference type="Pfam" id="PF13568">
    <property type="entry name" value="OMP_b-brl_2"/>
    <property type="match status" value="1"/>
</dbReference>
<protein>
    <submittedName>
        <fullName evidence="3">Opacity protein</fullName>
    </submittedName>
</protein>
<keyword evidence="4" id="KW-1185">Reference proteome</keyword>
<dbReference type="InterPro" id="IPR025665">
    <property type="entry name" value="Beta-barrel_OMP_2"/>
</dbReference>
<evidence type="ECO:0000313" key="3">
    <source>
        <dbReference type="EMBL" id="SDE57889.1"/>
    </source>
</evidence>
<accession>A0A1G7E2Q3</accession>
<keyword evidence="1" id="KW-0732">Signal</keyword>
<dbReference type="InterPro" id="IPR011250">
    <property type="entry name" value="OMP/PagP_B-barrel"/>
</dbReference>
<proteinExistence type="predicted"/>
<dbReference type="RefSeq" id="WP_074537407.1">
    <property type="nucleotide sequence ID" value="NZ_FNBD01000002.1"/>
</dbReference>